<dbReference type="PANTHER" id="PTHR33353">
    <property type="entry name" value="PUTATIVE (AFU_ORTHOLOGUE AFUA_1G12560)-RELATED"/>
    <property type="match status" value="1"/>
</dbReference>
<evidence type="ECO:0000313" key="10">
    <source>
        <dbReference type="Proteomes" id="UP000799779"/>
    </source>
</evidence>
<evidence type="ECO:0000256" key="3">
    <source>
        <dbReference type="ARBA" id="ARBA00022525"/>
    </source>
</evidence>
<dbReference type="CDD" id="cd21175">
    <property type="entry name" value="LPMO_AA9"/>
    <property type="match status" value="1"/>
</dbReference>
<evidence type="ECO:0000256" key="5">
    <source>
        <dbReference type="RuleBase" id="RU368122"/>
    </source>
</evidence>
<keyword evidence="7" id="KW-0732">Signal</keyword>
<keyword evidence="9" id="KW-0503">Monooxygenase</keyword>
<proteinExistence type="predicted"/>
<dbReference type="Gene3D" id="2.70.50.70">
    <property type="match status" value="1"/>
</dbReference>
<keyword evidence="9" id="KW-0560">Oxidoreductase</keyword>
<evidence type="ECO:0000256" key="7">
    <source>
        <dbReference type="SAM" id="SignalP"/>
    </source>
</evidence>
<feature type="domain" description="Auxiliary Activity family 9 catalytic" evidence="8">
    <location>
        <begin position="19"/>
        <end position="232"/>
    </location>
</feature>
<protein>
    <recommendedName>
        <fullName evidence="5">AA9 family lytic polysaccharide monooxygenase</fullName>
        <ecNumber evidence="5">1.14.99.56</ecNumber>
    </recommendedName>
    <alternativeName>
        <fullName evidence="5">Endo-beta-1,4-glucanase</fullName>
    </alternativeName>
    <alternativeName>
        <fullName evidence="5">Glycosyl hydrolase 61 family protein</fullName>
    </alternativeName>
</protein>
<comment type="cofactor">
    <cofactor evidence="1">
        <name>Cu(2+)</name>
        <dbReference type="ChEBI" id="CHEBI:29036"/>
    </cofactor>
</comment>
<dbReference type="Proteomes" id="UP000799779">
    <property type="component" value="Unassembled WGS sequence"/>
</dbReference>
<dbReference type="InterPro" id="IPR005103">
    <property type="entry name" value="AA9_LPMO"/>
</dbReference>
<accession>A0A6A5W3U0</accession>
<keyword evidence="5" id="KW-0624">Polysaccharide degradation</keyword>
<keyword evidence="3 5" id="KW-0964">Secreted</keyword>
<keyword evidence="4 5" id="KW-1015">Disulfide bond</keyword>
<organism evidence="9 10">
    <name type="scientific">Amniculicola lignicola CBS 123094</name>
    <dbReference type="NCBI Taxonomy" id="1392246"/>
    <lineage>
        <taxon>Eukaryota</taxon>
        <taxon>Fungi</taxon>
        <taxon>Dikarya</taxon>
        <taxon>Ascomycota</taxon>
        <taxon>Pezizomycotina</taxon>
        <taxon>Dothideomycetes</taxon>
        <taxon>Pleosporomycetidae</taxon>
        <taxon>Pleosporales</taxon>
        <taxon>Amniculicolaceae</taxon>
        <taxon>Amniculicola</taxon>
    </lineage>
</organism>
<name>A0A6A5W3U0_9PLEO</name>
<dbReference type="GO" id="GO:0004497">
    <property type="term" value="F:monooxygenase activity"/>
    <property type="evidence" value="ECO:0007669"/>
    <property type="project" value="UniProtKB-KW"/>
</dbReference>
<evidence type="ECO:0000256" key="6">
    <source>
        <dbReference type="SAM" id="MobiDB-lite"/>
    </source>
</evidence>
<dbReference type="GO" id="GO:0005576">
    <property type="term" value="C:extracellular region"/>
    <property type="evidence" value="ECO:0007669"/>
    <property type="project" value="UniProtKB-SubCell"/>
</dbReference>
<comment type="catalytic activity">
    <reaction evidence="5">
        <text>[(1-&gt;4)-beta-D-glucosyl]n+m + reduced acceptor + O2 = 4-dehydro-beta-D-glucosyl-[(1-&gt;4)-beta-D-glucosyl]n-1 + [(1-&gt;4)-beta-D-glucosyl]m + acceptor + H2O.</text>
        <dbReference type="EC" id="1.14.99.56"/>
    </reaction>
</comment>
<keyword evidence="10" id="KW-1185">Reference proteome</keyword>
<dbReference type="OrthoDB" id="5985073at2759"/>
<dbReference type="PANTHER" id="PTHR33353:SF32">
    <property type="entry name" value="ENDO-BETA-1,4-GLUCANASE D"/>
    <property type="match status" value="1"/>
</dbReference>
<dbReference type="Pfam" id="PF03443">
    <property type="entry name" value="AA9"/>
    <property type="match status" value="1"/>
</dbReference>
<feature type="chain" id="PRO_5025483557" description="AA9 family lytic polysaccharide monooxygenase" evidence="7">
    <location>
        <begin position="24"/>
        <end position="482"/>
    </location>
</feature>
<dbReference type="InterPro" id="IPR049892">
    <property type="entry name" value="AA9"/>
</dbReference>
<comment type="function">
    <text evidence="5">Lytic polysaccharide monooxygenase (LMPO) that depolymerizes crystalline and amorphous polysaccharides via the oxidation of scissile alpha- or beta-(1-4)-glycosidic bonds, yielding C1 and/or C4 oxidation products. Catalysis by LPMOs requires the reduction of the active-site copper from Cu(II) to Cu(I) by a reducing agent and H(2)O(2) or O(2) as a cosubstrate.</text>
</comment>
<evidence type="ECO:0000256" key="4">
    <source>
        <dbReference type="ARBA" id="ARBA00023157"/>
    </source>
</evidence>
<reference evidence="9" key="1">
    <citation type="journal article" date="2020" name="Stud. Mycol.">
        <title>101 Dothideomycetes genomes: a test case for predicting lifestyles and emergence of pathogens.</title>
        <authorList>
            <person name="Haridas S."/>
            <person name="Albert R."/>
            <person name="Binder M."/>
            <person name="Bloem J."/>
            <person name="Labutti K."/>
            <person name="Salamov A."/>
            <person name="Andreopoulos B."/>
            <person name="Baker S."/>
            <person name="Barry K."/>
            <person name="Bills G."/>
            <person name="Bluhm B."/>
            <person name="Cannon C."/>
            <person name="Castanera R."/>
            <person name="Culley D."/>
            <person name="Daum C."/>
            <person name="Ezra D."/>
            <person name="Gonzalez J."/>
            <person name="Henrissat B."/>
            <person name="Kuo A."/>
            <person name="Liang C."/>
            <person name="Lipzen A."/>
            <person name="Lutzoni F."/>
            <person name="Magnuson J."/>
            <person name="Mondo S."/>
            <person name="Nolan M."/>
            <person name="Ohm R."/>
            <person name="Pangilinan J."/>
            <person name="Park H.-J."/>
            <person name="Ramirez L."/>
            <person name="Alfaro M."/>
            <person name="Sun H."/>
            <person name="Tritt A."/>
            <person name="Yoshinaga Y."/>
            <person name="Zwiers L.-H."/>
            <person name="Turgeon B."/>
            <person name="Goodwin S."/>
            <person name="Spatafora J."/>
            <person name="Crous P."/>
            <person name="Grigoriev I."/>
        </authorList>
    </citation>
    <scope>NUCLEOTIDE SEQUENCE</scope>
    <source>
        <strain evidence="9">CBS 123094</strain>
    </source>
</reference>
<comment type="domain">
    <text evidence="5">Has a modular structure: an endo-beta-1,4-glucanase catalytic module at the N-terminus, a linker rich in serines and threonines, and a C-terminal carbohydrate-binding module (CBM).</text>
</comment>
<gene>
    <name evidence="9" type="ORF">P154DRAFT_581445</name>
</gene>
<dbReference type="GO" id="GO:0008810">
    <property type="term" value="F:cellulase activity"/>
    <property type="evidence" value="ECO:0007669"/>
    <property type="project" value="UniProtKB-UniRule"/>
</dbReference>
<evidence type="ECO:0000256" key="1">
    <source>
        <dbReference type="ARBA" id="ARBA00001973"/>
    </source>
</evidence>
<dbReference type="GO" id="GO:0030248">
    <property type="term" value="F:cellulose binding"/>
    <property type="evidence" value="ECO:0007669"/>
    <property type="project" value="UniProtKB-UniRule"/>
</dbReference>
<dbReference type="GO" id="GO:0030245">
    <property type="term" value="P:cellulose catabolic process"/>
    <property type="evidence" value="ECO:0007669"/>
    <property type="project" value="UniProtKB-UniRule"/>
</dbReference>
<keyword evidence="5" id="KW-0119">Carbohydrate metabolism</keyword>
<dbReference type="AlphaFoldDB" id="A0A6A5W3U0"/>
<keyword evidence="5" id="KW-0136">Cellulose degradation</keyword>
<evidence type="ECO:0000259" key="8">
    <source>
        <dbReference type="Pfam" id="PF03443"/>
    </source>
</evidence>
<feature type="signal peptide" evidence="7">
    <location>
        <begin position="1"/>
        <end position="23"/>
    </location>
</feature>
<evidence type="ECO:0000256" key="2">
    <source>
        <dbReference type="ARBA" id="ARBA00004613"/>
    </source>
</evidence>
<sequence length="482" mass="50579">MKSQSFALVLAALPAAFAHTAFTDFFVDGVAVGDGVAIRIPRDPATATFPIGGGKLGSNTLACNVDGDKGVSRVQNVKDGATLTFEIRSWPNDPTNEPLDRGHKGPCAVYLKKVDSAIDDPGYGDGWFKLFDDGYDASSQQWCSDKIIDNNGLLSIVLPKGLQGGYYLARPEILALHAANNGDPQFYTGCAQIYLDSTGDLVPETTVSIPGYVKEDDASVTFDIYNRDNSEYTKPGPAVAKLTSGGAATASGGQGQTEGTLPEGCIAINDNWCGKEVPSYTDETGCWAADADCWAQAKVCWANTAVTGGKGCEIWQDKCNGIQSACKSKNFNGPPNKGKSLIPVAKTIDVGLIMPTVGGGVVAPQSTKAQAAASSKPVVSNSPPKNTPAASSAAAPKTSAAAPKTSAVYDEYEATEPTAVEAPAYTPVTTAAPEPTKVSCPPGVECVTVYHTVVKTEVQYTTVWVDPKVRRSIHARRHARMS</sequence>
<dbReference type="EC" id="1.14.99.56" evidence="5"/>
<comment type="subcellular location">
    <subcellularLocation>
        <location evidence="2 5">Secreted</location>
    </subcellularLocation>
</comment>
<evidence type="ECO:0000313" key="9">
    <source>
        <dbReference type="EMBL" id="KAF1994771.1"/>
    </source>
</evidence>
<dbReference type="EMBL" id="ML977651">
    <property type="protein sequence ID" value="KAF1994771.1"/>
    <property type="molecule type" value="Genomic_DNA"/>
</dbReference>
<feature type="region of interest" description="Disordered" evidence="6">
    <location>
        <begin position="373"/>
        <end position="402"/>
    </location>
</feature>